<feature type="region of interest" description="Disordered" evidence="7">
    <location>
        <begin position="1"/>
        <end position="29"/>
    </location>
</feature>
<evidence type="ECO:0000256" key="1">
    <source>
        <dbReference type="ARBA" id="ARBA00022475"/>
    </source>
</evidence>
<name>A0ABW3MDS9_9PSEU</name>
<dbReference type="EMBL" id="JBHTIS010001512">
    <property type="protein sequence ID" value="MFD1048297.1"/>
    <property type="molecule type" value="Genomic_DNA"/>
</dbReference>
<evidence type="ECO:0000313" key="8">
    <source>
        <dbReference type="EMBL" id="MFD1048297.1"/>
    </source>
</evidence>
<evidence type="ECO:0000256" key="2">
    <source>
        <dbReference type="ARBA" id="ARBA00022692"/>
    </source>
</evidence>
<evidence type="ECO:0000256" key="5">
    <source>
        <dbReference type="ARBA" id="ARBA00023239"/>
    </source>
</evidence>
<keyword evidence="3" id="KW-1133">Transmembrane helix</keyword>
<keyword evidence="9" id="KW-1185">Reference proteome</keyword>
<keyword evidence="6" id="KW-0961">Cell wall biogenesis/degradation</keyword>
<feature type="compositionally biased region" description="Polar residues" evidence="7">
    <location>
        <begin position="1"/>
        <end position="27"/>
    </location>
</feature>
<proteinExistence type="predicted"/>
<evidence type="ECO:0000313" key="9">
    <source>
        <dbReference type="Proteomes" id="UP001597045"/>
    </source>
</evidence>
<comment type="caution">
    <text evidence="8">The sequence shown here is derived from an EMBL/GenBank/DDBJ whole genome shotgun (WGS) entry which is preliminary data.</text>
</comment>
<keyword evidence="2" id="KW-0812">Transmembrane</keyword>
<dbReference type="Proteomes" id="UP001597045">
    <property type="component" value="Unassembled WGS sequence"/>
</dbReference>
<evidence type="ECO:0000256" key="6">
    <source>
        <dbReference type="ARBA" id="ARBA00023316"/>
    </source>
</evidence>
<keyword evidence="5" id="KW-0456">Lyase</keyword>
<keyword evidence="1" id="KW-1003">Cell membrane</keyword>
<gene>
    <name evidence="8" type="ORF">ACFQ1S_23545</name>
</gene>
<dbReference type="Pfam" id="PF02618">
    <property type="entry name" value="YceG"/>
    <property type="match status" value="1"/>
</dbReference>
<evidence type="ECO:0000256" key="3">
    <source>
        <dbReference type="ARBA" id="ARBA00022989"/>
    </source>
</evidence>
<reference evidence="9" key="1">
    <citation type="journal article" date="2019" name="Int. J. Syst. Evol. Microbiol.">
        <title>The Global Catalogue of Microorganisms (GCM) 10K type strain sequencing project: providing services to taxonomists for standard genome sequencing and annotation.</title>
        <authorList>
            <consortium name="The Broad Institute Genomics Platform"/>
            <consortium name="The Broad Institute Genome Sequencing Center for Infectious Disease"/>
            <person name="Wu L."/>
            <person name="Ma J."/>
        </authorList>
    </citation>
    <scope>NUCLEOTIDE SEQUENCE [LARGE SCALE GENOMIC DNA]</scope>
    <source>
        <strain evidence="9">JCM 31486</strain>
    </source>
</reference>
<protein>
    <submittedName>
        <fullName evidence="8">Endolytic transglycosylase MltG</fullName>
    </submittedName>
</protein>
<sequence length="81" mass="8618">MLTTNGADRNTPGPYNTYKNSGLTPTPISAPSKEALAAAAKPEPGDYKFFVKCQKDGTSCFATNQKDHDANVNKAHANGIF</sequence>
<dbReference type="PANTHER" id="PTHR30518">
    <property type="entry name" value="ENDOLYTIC MUREIN TRANSGLYCOSYLASE"/>
    <property type="match status" value="1"/>
</dbReference>
<keyword evidence="4" id="KW-0472">Membrane</keyword>
<dbReference type="PANTHER" id="PTHR30518:SF2">
    <property type="entry name" value="ENDOLYTIC MUREIN TRANSGLYCOSYLASE"/>
    <property type="match status" value="1"/>
</dbReference>
<organism evidence="8 9">
    <name type="scientific">Kibdelosporangium lantanae</name>
    <dbReference type="NCBI Taxonomy" id="1497396"/>
    <lineage>
        <taxon>Bacteria</taxon>
        <taxon>Bacillati</taxon>
        <taxon>Actinomycetota</taxon>
        <taxon>Actinomycetes</taxon>
        <taxon>Pseudonocardiales</taxon>
        <taxon>Pseudonocardiaceae</taxon>
        <taxon>Kibdelosporangium</taxon>
    </lineage>
</organism>
<accession>A0ABW3MDS9</accession>
<evidence type="ECO:0000256" key="7">
    <source>
        <dbReference type="SAM" id="MobiDB-lite"/>
    </source>
</evidence>
<evidence type="ECO:0000256" key="4">
    <source>
        <dbReference type="ARBA" id="ARBA00023136"/>
    </source>
</evidence>
<dbReference type="InterPro" id="IPR003770">
    <property type="entry name" value="MLTG-like"/>
</dbReference>